<organism evidence="2 3">
    <name type="scientific">Morus notabilis</name>
    <dbReference type="NCBI Taxonomy" id="981085"/>
    <lineage>
        <taxon>Eukaryota</taxon>
        <taxon>Viridiplantae</taxon>
        <taxon>Streptophyta</taxon>
        <taxon>Embryophyta</taxon>
        <taxon>Tracheophyta</taxon>
        <taxon>Spermatophyta</taxon>
        <taxon>Magnoliopsida</taxon>
        <taxon>eudicotyledons</taxon>
        <taxon>Gunneridae</taxon>
        <taxon>Pentapetalae</taxon>
        <taxon>rosids</taxon>
        <taxon>fabids</taxon>
        <taxon>Rosales</taxon>
        <taxon>Moraceae</taxon>
        <taxon>Moreae</taxon>
        <taxon>Morus</taxon>
    </lineage>
</organism>
<dbReference type="Proteomes" id="UP000030645">
    <property type="component" value="Unassembled WGS sequence"/>
</dbReference>
<feature type="region of interest" description="Disordered" evidence="1">
    <location>
        <begin position="71"/>
        <end position="93"/>
    </location>
</feature>
<evidence type="ECO:0000313" key="2">
    <source>
        <dbReference type="EMBL" id="EXB37488.1"/>
    </source>
</evidence>
<reference evidence="3" key="1">
    <citation type="submission" date="2013-01" db="EMBL/GenBank/DDBJ databases">
        <title>Draft Genome Sequence of a Mulberry Tree, Morus notabilis C.K. Schneid.</title>
        <authorList>
            <person name="He N."/>
            <person name="Zhao S."/>
        </authorList>
    </citation>
    <scope>NUCLEOTIDE SEQUENCE</scope>
</reference>
<proteinExistence type="predicted"/>
<dbReference type="EMBL" id="KE343634">
    <property type="protein sequence ID" value="EXB37488.1"/>
    <property type="molecule type" value="Genomic_DNA"/>
</dbReference>
<dbReference type="AlphaFoldDB" id="W9QHR0"/>
<evidence type="ECO:0000256" key="1">
    <source>
        <dbReference type="SAM" id="MobiDB-lite"/>
    </source>
</evidence>
<sequence>MTGAFVNILEMTYGEHWVLEWSLRQKLVEYGHHDHRLVQTPQHGELGHLMIRGRRISGCVHGRRRRKQRMGLQDFPVSGARRSDDHQRLRRSC</sequence>
<evidence type="ECO:0000313" key="3">
    <source>
        <dbReference type="Proteomes" id="UP000030645"/>
    </source>
</evidence>
<gene>
    <name evidence="2" type="ORF">L484_005701</name>
</gene>
<keyword evidence="3" id="KW-1185">Reference proteome</keyword>
<accession>W9QHR0</accession>
<protein>
    <submittedName>
        <fullName evidence="2">Uncharacterized protein</fullName>
    </submittedName>
</protein>
<name>W9QHR0_9ROSA</name>